<dbReference type="PROSITE" id="PS00028">
    <property type="entry name" value="ZINC_FINGER_C2H2_1"/>
    <property type="match status" value="1"/>
</dbReference>
<feature type="region of interest" description="Disordered" evidence="1">
    <location>
        <begin position="1"/>
        <end position="24"/>
    </location>
</feature>
<protein>
    <recommendedName>
        <fullName evidence="2">C2H2-type domain-containing protein</fullName>
    </recommendedName>
</protein>
<keyword evidence="4" id="KW-1185">Reference proteome</keyword>
<dbReference type="EMBL" id="LAZP02001059">
    <property type="protein sequence ID" value="PFH55244.1"/>
    <property type="molecule type" value="Genomic_DNA"/>
</dbReference>
<feature type="region of interest" description="Disordered" evidence="1">
    <location>
        <begin position="286"/>
        <end position="311"/>
    </location>
</feature>
<reference evidence="3 4" key="1">
    <citation type="journal article" date="2015" name="BMC Genomics">
        <title>Gene expression during zombie ant biting behavior reflects the complexity underlying fungal parasitic behavioral manipulation.</title>
        <authorList>
            <person name="de Bekker C."/>
            <person name="Ohm R.A."/>
            <person name="Loreto R.G."/>
            <person name="Sebastian A."/>
            <person name="Albert I."/>
            <person name="Merrow M."/>
            <person name="Brachmann A."/>
            <person name="Hughes D.P."/>
        </authorList>
    </citation>
    <scope>NUCLEOTIDE SEQUENCE [LARGE SCALE GENOMIC DNA]</scope>
    <source>
        <strain evidence="3 4">SC16a</strain>
    </source>
</reference>
<dbReference type="InterPro" id="IPR013087">
    <property type="entry name" value="Znf_C2H2_type"/>
</dbReference>
<feature type="compositionally biased region" description="Polar residues" evidence="1">
    <location>
        <begin position="64"/>
        <end position="92"/>
    </location>
</feature>
<dbReference type="OrthoDB" id="5208775at2759"/>
<evidence type="ECO:0000256" key="1">
    <source>
        <dbReference type="SAM" id="MobiDB-lite"/>
    </source>
</evidence>
<dbReference type="STRING" id="268505.A0A2A9P246"/>
<organism evidence="3 4">
    <name type="scientific">Ophiocordyceps unilateralis</name>
    <name type="common">Zombie-ant fungus</name>
    <name type="synonym">Torrubia unilateralis</name>
    <dbReference type="NCBI Taxonomy" id="268505"/>
    <lineage>
        <taxon>Eukaryota</taxon>
        <taxon>Fungi</taxon>
        <taxon>Dikarya</taxon>
        <taxon>Ascomycota</taxon>
        <taxon>Pezizomycotina</taxon>
        <taxon>Sordariomycetes</taxon>
        <taxon>Hypocreomycetidae</taxon>
        <taxon>Hypocreales</taxon>
        <taxon>Ophiocordycipitaceae</taxon>
        <taxon>Ophiocordyceps</taxon>
    </lineage>
</organism>
<evidence type="ECO:0000313" key="4">
    <source>
        <dbReference type="Proteomes" id="UP000037136"/>
    </source>
</evidence>
<name>A0A2A9P246_OPHUN</name>
<evidence type="ECO:0000259" key="2">
    <source>
        <dbReference type="PROSITE" id="PS00028"/>
    </source>
</evidence>
<evidence type="ECO:0000313" key="3">
    <source>
        <dbReference type="EMBL" id="PFH55244.1"/>
    </source>
</evidence>
<proteinExistence type="predicted"/>
<dbReference type="AlphaFoldDB" id="A0A2A9P246"/>
<dbReference type="SMART" id="SM00355">
    <property type="entry name" value="ZnF_C2H2"/>
    <property type="match status" value="2"/>
</dbReference>
<gene>
    <name evidence="3" type="ORF">XA68_10293</name>
</gene>
<feature type="domain" description="C2H2-type" evidence="2">
    <location>
        <begin position="132"/>
        <end position="155"/>
    </location>
</feature>
<accession>A0A2A9P246</accession>
<sequence>MSSASPRSDAGSSPRLESHDDRAMIRRLLSRYSRRDIDRLLEEESREPSWYTSKAPLAPAPALGSNSLTEAATSSISSRRRQTASSPASAGSRTDYACGFCAEIGITKTCTRRNDLRRHIDQFHNTNALWLCQHPGCRMAFDWQTAYQLHLRNEHGGSQMRMDEAKVTLCPQTVFACGYDGCQHVVEAAGDAGAAAAWKAYTAHLIKHCDEGRGAVGWDYSHRMRNLLGQPRVAAAWKAVWPGRPPALLRWDPGASRTLRKLLETRHVDPLPRLVRCALALASEQSVPSESSSGPDSPSCSSSPPSPASAAADLDLPIKKLCPAAAIKHEMRPSPTAEGLGLGPVRAVMPFRALPAQGFGGGGDDVKSHPPTAAAAAAAFYGMLGTAAVFQQQLVSFRHRPVDSPLPHGGPDSGCWSDVYAPPVAGAYYDMAGSMAPVGHHGLLGAYGPSSSS</sequence>
<feature type="compositionally biased region" description="Low complexity" evidence="1">
    <location>
        <begin position="1"/>
        <end position="15"/>
    </location>
</feature>
<dbReference type="Gene3D" id="3.30.160.60">
    <property type="entry name" value="Classic Zinc Finger"/>
    <property type="match status" value="1"/>
</dbReference>
<comment type="caution">
    <text evidence="3">The sequence shown here is derived from an EMBL/GenBank/DDBJ whole genome shotgun (WGS) entry which is preliminary data.</text>
</comment>
<dbReference type="Proteomes" id="UP000037136">
    <property type="component" value="Unassembled WGS sequence"/>
</dbReference>
<feature type="region of interest" description="Disordered" evidence="1">
    <location>
        <begin position="43"/>
        <end position="92"/>
    </location>
</feature>
<reference evidence="3 4" key="2">
    <citation type="journal article" date="2017" name="Sci. Rep.">
        <title>Ant-infecting Ophiocordyceps genomes reveal a high diversity of potential behavioral manipulation genes and a possible major role for enterotoxins.</title>
        <authorList>
            <person name="de Bekker C."/>
            <person name="Ohm R.A."/>
            <person name="Evans H.C."/>
            <person name="Brachmann A."/>
            <person name="Hughes D.P."/>
        </authorList>
    </citation>
    <scope>NUCLEOTIDE SEQUENCE [LARGE SCALE GENOMIC DNA]</scope>
    <source>
        <strain evidence="3 4">SC16a</strain>
    </source>
</reference>